<dbReference type="Proteomes" id="UP000027238">
    <property type="component" value="Unassembled WGS sequence"/>
</dbReference>
<comment type="caution">
    <text evidence="2">The sequence shown here is derived from an EMBL/GenBank/DDBJ whole genome shotgun (WGS) entry which is preliminary data.</text>
</comment>
<dbReference type="HOGENOM" id="CLU_1981504_0_0_1"/>
<name>A0A066X392_COLSU</name>
<sequence length="126" mass="13921">MSSPWPQTSQSPLFDASMTRSPRPLHNFSQSPYQSQASQVPRDDDIKNNDRVSSTPPPEPLVLWTDPECIRFMDFLKTAPGPLTIVDIELHTGRRPGANPADEDVPFPGGSVGRCSTTWVKVAAWC</sequence>
<protein>
    <submittedName>
        <fullName evidence="2">Uncharacterized protein</fullName>
    </submittedName>
</protein>
<keyword evidence="3" id="KW-1185">Reference proteome</keyword>
<feature type="compositionally biased region" description="Basic and acidic residues" evidence="1">
    <location>
        <begin position="41"/>
        <end position="50"/>
    </location>
</feature>
<proteinExistence type="predicted"/>
<reference evidence="3" key="1">
    <citation type="journal article" date="2014" name="Genome Announc.">
        <title>Draft genome sequence of Colletotrichum sublineola, a destructive pathogen of cultivated sorghum.</title>
        <authorList>
            <person name="Baroncelli R."/>
            <person name="Sanz-Martin J.M."/>
            <person name="Rech G.E."/>
            <person name="Sukno S.A."/>
            <person name="Thon M.R."/>
        </authorList>
    </citation>
    <scope>NUCLEOTIDE SEQUENCE [LARGE SCALE GENOMIC DNA]</scope>
    <source>
        <strain evidence="3">TX430BB</strain>
    </source>
</reference>
<dbReference type="AlphaFoldDB" id="A0A066X392"/>
<feature type="compositionally biased region" description="Polar residues" evidence="1">
    <location>
        <begin position="27"/>
        <end position="39"/>
    </location>
</feature>
<evidence type="ECO:0000256" key="1">
    <source>
        <dbReference type="SAM" id="MobiDB-lite"/>
    </source>
</evidence>
<accession>A0A066X392</accession>
<dbReference type="EMBL" id="JMSE01001503">
    <property type="protein sequence ID" value="KDN60495.1"/>
    <property type="molecule type" value="Genomic_DNA"/>
</dbReference>
<organism evidence="2 3">
    <name type="scientific">Colletotrichum sublineola</name>
    <name type="common">Sorghum anthracnose fungus</name>
    <dbReference type="NCBI Taxonomy" id="1173701"/>
    <lineage>
        <taxon>Eukaryota</taxon>
        <taxon>Fungi</taxon>
        <taxon>Dikarya</taxon>
        <taxon>Ascomycota</taxon>
        <taxon>Pezizomycotina</taxon>
        <taxon>Sordariomycetes</taxon>
        <taxon>Hypocreomycetidae</taxon>
        <taxon>Glomerellales</taxon>
        <taxon>Glomerellaceae</taxon>
        <taxon>Colletotrichum</taxon>
        <taxon>Colletotrichum graminicola species complex</taxon>
    </lineage>
</organism>
<evidence type="ECO:0000313" key="2">
    <source>
        <dbReference type="EMBL" id="KDN60495.1"/>
    </source>
</evidence>
<evidence type="ECO:0000313" key="3">
    <source>
        <dbReference type="Proteomes" id="UP000027238"/>
    </source>
</evidence>
<feature type="compositionally biased region" description="Polar residues" evidence="1">
    <location>
        <begin position="1"/>
        <end position="12"/>
    </location>
</feature>
<gene>
    <name evidence="2" type="ORF">CSUB01_10761</name>
</gene>
<feature type="region of interest" description="Disordered" evidence="1">
    <location>
        <begin position="1"/>
        <end position="61"/>
    </location>
</feature>